<dbReference type="WBParaSite" id="MBELARI_LOCUS17653">
    <property type="protein sequence ID" value="MBELARI_LOCUS17653"/>
    <property type="gene ID" value="MBELARI_LOCUS17653"/>
</dbReference>
<name>A0AAF3EU11_9BILA</name>
<evidence type="ECO:0000256" key="1">
    <source>
        <dbReference type="SAM" id="MobiDB-lite"/>
    </source>
</evidence>
<feature type="region of interest" description="Disordered" evidence="1">
    <location>
        <begin position="153"/>
        <end position="175"/>
    </location>
</feature>
<keyword evidence="2" id="KW-1185">Reference proteome</keyword>
<evidence type="ECO:0000313" key="2">
    <source>
        <dbReference type="Proteomes" id="UP000887575"/>
    </source>
</evidence>
<dbReference type="AlphaFoldDB" id="A0AAF3EU11"/>
<dbReference type="Proteomes" id="UP000887575">
    <property type="component" value="Unassembled WGS sequence"/>
</dbReference>
<reference evidence="3" key="1">
    <citation type="submission" date="2024-02" db="UniProtKB">
        <authorList>
            <consortium name="WormBaseParasite"/>
        </authorList>
    </citation>
    <scope>IDENTIFICATION</scope>
</reference>
<sequence length="216" mass="22528">MDLVKYEDWTGTCVTVTGTASVSDLNSWFLNKANKTTTGVSIKLSVVGVQVTSTTRRTGATTRTATRTATTATATTTRTRTTTATTTITTATTTTTTTAATTSTATRMKIVELGLGNQLNPINSTTPIISTMKSNAPIVQTDTTKSGVKKFWPIKGQNGGDNGDNHENNGGNGYGYDVPNNGGSGYGYGIPNGGESGVIIRFSDTFGTSLALRFAN</sequence>
<proteinExistence type="predicted"/>
<organism evidence="2 3">
    <name type="scientific">Mesorhabditis belari</name>
    <dbReference type="NCBI Taxonomy" id="2138241"/>
    <lineage>
        <taxon>Eukaryota</taxon>
        <taxon>Metazoa</taxon>
        <taxon>Ecdysozoa</taxon>
        <taxon>Nematoda</taxon>
        <taxon>Chromadorea</taxon>
        <taxon>Rhabditida</taxon>
        <taxon>Rhabditina</taxon>
        <taxon>Rhabditomorpha</taxon>
        <taxon>Rhabditoidea</taxon>
        <taxon>Rhabditidae</taxon>
        <taxon>Mesorhabditinae</taxon>
        <taxon>Mesorhabditis</taxon>
    </lineage>
</organism>
<accession>A0AAF3EU11</accession>
<evidence type="ECO:0000313" key="3">
    <source>
        <dbReference type="WBParaSite" id="MBELARI_LOCUS17653"/>
    </source>
</evidence>
<protein>
    <submittedName>
        <fullName evidence="3">Uncharacterized protein</fullName>
    </submittedName>
</protein>